<evidence type="ECO:0000259" key="1">
    <source>
        <dbReference type="Pfam" id="PF01168"/>
    </source>
</evidence>
<dbReference type="EMBL" id="BMMK01000013">
    <property type="protein sequence ID" value="GGM57376.1"/>
    <property type="molecule type" value="Genomic_DNA"/>
</dbReference>
<reference evidence="2" key="2">
    <citation type="submission" date="2020-09" db="EMBL/GenBank/DDBJ databases">
        <authorList>
            <person name="Sun Q."/>
            <person name="Zhou Y."/>
        </authorList>
    </citation>
    <scope>NUCLEOTIDE SEQUENCE</scope>
    <source>
        <strain evidence="2">CGMCC 4.5737</strain>
    </source>
</reference>
<dbReference type="PANTHER" id="PTHR28004:SF2">
    <property type="entry name" value="D-SERINE DEHYDRATASE"/>
    <property type="match status" value="1"/>
</dbReference>
<evidence type="ECO:0000313" key="3">
    <source>
        <dbReference type="Proteomes" id="UP000637578"/>
    </source>
</evidence>
<dbReference type="InterPro" id="IPR001608">
    <property type="entry name" value="Ala_racemase_N"/>
</dbReference>
<dbReference type="AlphaFoldDB" id="A0A8J3FUB9"/>
<name>A0A8J3FUB9_9PSEU</name>
<dbReference type="InterPro" id="IPR051466">
    <property type="entry name" value="D-amino_acid_metab_enzyme"/>
</dbReference>
<dbReference type="Proteomes" id="UP000637578">
    <property type="component" value="Unassembled WGS sequence"/>
</dbReference>
<proteinExistence type="predicted"/>
<dbReference type="SUPFAM" id="SSF51419">
    <property type="entry name" value="PLP-binding barrel"/>
    <property type="match status" value="1"/>
</dbReference>
<dbReference type="Pfam" id="PF01168">
    <property type="entry name" value="Ala_racemase_N"/>
    <property type="match status" value="1"/>
</dbReference>
<dbReference type="PANTHER" id="PTHR28004">
    <property type="entry name" value="ZGC:162816-RELATED"/>
    <property type="match status" value="1"/>
</dbReference>
<protein>
    <submittedName>
        <fullName evidence="2">Alanine racemase</fullName>
    </submittedName>
</protein>
<dbReference type="GO" id="GO:0008721">
    <property type="term" value="F:D-serine ammonia-lyase activity"/>
    <property type="evidence" value="ECO:0007669"/>
    <property type="project" value="TreeGrafter"/>
</dbReference>
<feature type="domain" description="Alanine racemase N-terminal" evidence="1">
    <location>
        <begin position="22"/>
        <end position="198"/>
    </location>
</feature>
<dbReference type="InterPro" id="IPR029066">
    <property type="entry name" value="PLP-binding_barrel"/>
</dbReference>
<accession>A0A8J3FUB9</accession>
<comment type="caution">
    <text evidence="2">The sequence shown here is derived from an EMBL/GenBank/DDBJ whole genome shotgun (WGS) entry which is preliminary data.</text>
</comment>
<keyword evidence="3" id="KW-1185">Reference proteome</keyword>
<organism evidence="2 3">
    <name type="scientific">Longimycelium tulufanense</name>
    <dbReference type="NCBI Taxonomy" id="907463"/>
    <lineage>
        <taxon>Bacteria</taxon>
        <taxon>Bacillati</taxon>
        <taxon>Actinomycetota</taxon>
        <taxon>Actinomycetes</taxon>
        <taxon>Pseudonocardiales</taxon>
        <taxon>Pseudonocardiaceae</taxon>
        <taxon>Longimycelium</taxon>
    </lineage>
</organism>
<dbReference type="Gene3D" id="3.20.20.10">
    <property type="entry name" value="Alanine racemase"/>
    <property type="match status" value="1"/>
</dbReference>
<sequence length="395" mass="42447">MTAPRVRYDTATAELDPPLAVVDLDAFAANAAELCHRAGGRPIRVATKSVRCPELLRRTFGHPGFAGTLCYSLREALWLVKGEVTGDALVGYPTADRAALRDLAADEAARSAITLLIDDVAQLDLIEATLGRRHPRLRVCLELDGSWRPLPGMHVGVLRSPVRTARQARALAREVHARRFRLVGLMSYEAQVAGVGDAPPGQPLHRAALRLMRERSMRELAGRRAATVEALRQVADLEFVNGGGTGSLELTAADRAVTELTAGSGLLGPTLFDHYRAFRPRPAAVFALPVVRRPGRRVATVFAGGYVASGVPGEDRLPVPVLPGGLRLTWSEGAGEVQTPVSGRAAAALRVGDRVWFRHAKAGELAEHFPTYHLVEGDRIVDSVPTYRGAGQAFG</sequence>
<dbReference type="RefSeq" id="WP_229686403.1">
    <property type="nucleotide sequence ID" value="NZ_BMMK01000013.1"/>
</dbReference>
<reference evidence="2" key="1">
    <citation type="journal article" date="2014" name="Int. J. Syst. Evol. Microbiol.">
        <title>Complete genome sequence of Corynebacterium casei LMG S-19264T (=DSM 44701T), isolated from a smear-ripened cheese.</title>
        <authorList>
            <consortium name="US DOE Joint Genome Institute (JGI-PGF)"/>
            <person name="Walter F."/>
            <person name="Albersmeier A."/>
            <person name="Kalinowski J."/>
            <person name="Ruckert C."/>
        </authorList>
    </citation>
    <scope>NUCLEOTIDE SEQUENCE</scope>
    <source>
        <strain evidence="2">CGMCC 4.5737</strain>
    </source>
</reference>
<dbReference type="CDD" id="cd06813">
    <property type="entry name" value="PLPDE_III_DSD_D-TA_like_2"/>
    <property type="match status" value="1"/>
</dbReference>
<gene>
    <name evidence="2" type="ORF">GCM10012275_30590</name>
</gene>
<evidence type="ECO:0000313" key="2">
    <source>
        <dbReference type="EMBL" id="GGM57376.1"/>
    </source>
</evidence>
<dbReference type="GO" id="GO:0036088">
    <property type="term" value="P:D-serine catabolic process"/>
    <property type="evidence" value="ECO:0007669"/>
    <property type="project" value="TreeGrafter"/>
</dbReference>